<name>A0A8W8LHV0_MAGGI</name>
<dbReference type="EnsemblMetazoa" id="G28026.6">
    <property type="protein sequence ID" value="G28026.6:cds"/>
    <property type="gene ID" value="G28026"/>
</dbReference>
<protein>
    <submittedName>
        <fullName evidence="2">Uncharacterized protein</fullName>
    </submittedName>
</protein>
<feature type="region of interest" description="Disordered" evidence="1">
    <location>
        <begin position="251"/>
        <end position="280"/>
    </location>
</feature>
<reference evidence="2" key="1">
    <citation type="submission" date="2022-08" db="UniProtKB">
        <authorList>
            <consortium name="EnsemblMetazoa"/>
        </authorList>
    </citation>
    <scope>IDENTIFICATION</scope>
    <source>
        <strain evidence="2">05x7-T-G4-1.051#20</strain>
    </source>
</reference>
<evidence type="ECO:0000313" key="2">
    <source>
        <dbReference type="EnsemblMetazoa" id="G28026.6:cds"/>
    </source>
</evidence>
<dbReference type="Proteomes" id="UP000005408">
    <property type="component" value="Unassembled WGS sequence"/>
</dbReference>
<feature type="compositionally biased region" description="Polar residues" evidence="1">
    <location>
        <begin position="256"/>
        <end position="280"/>
    </location>
</feature>
<accession>A0A8W8LHV0</accession>
<keyword evidence="3" id="KW-1185">Reference proteome</keyword>
<dbReference type="AlphaFoldDB" id="A0A8W8LHV0"/>
<organism evidence="2 3">
    <name type="scientific">Magallana gigas</name>
    <name type="common">Pacific oyster</name>
    <name type="synonym">Crassostrea gigas</name>
    <dbReference type="NCBI Taxonomy" id="29159"/>
    <lineage>
        <taxon>Eukaryota</taxon>
        <taxon>Metazoa</taxon>
        <taxon>Spiralia</taxon>
        <taxon>Lophotrochozoa</taxon>
        <taxon>Mollusca</taxon>
        <taxon>Bivalvia</taxon>
        <taxon>Autobranchia</taxon>
        <taxon>Pteriomorphia</taxon>
        <taxon>Ostreida</taxon>
        <taxon>Ostreoidea</taxon>
        <taxon>Ostreidae</taxon>
        <taxon>Magallana</taxon>
    </lineage>
</organism>
<evidence type="ECO:0000313" key="3">
    <source>
        <dbReference type="Proteomes" id="UP000005408"/>
    </source>
</evidence>
<sequence length="280" mass="32283">MYLAQCGQHPRQVDIPDKRDLKMVSGYDLLDKLSRRRMYARSNVREKSSLSDHCDQQDIIISLDGVGIEVEGLGLMERTSMDHRRSRTMPSWFEDNRSSYQHHADYLKKLSTLREELILQEQNHLANALDRLRMRQYGKDNALARSRPKEYPPDTRRSLVTTIEHFQKMRPKKSPPHISPLEGKQILEPQTYKLSRSPQLSDKAMASQRLLDDNIRSNLQRIPQTIVQPTSSIPNIGRKSIAKSKELGVGWFPDPQTATRTVTRGQRSTRSQSIQGRLQG</sequence>
<evidence type="ECO:0000256" key="1">
    <source>
        <dbReference type="SAM" id="MobiDB-lite"/>
    </source>
</evidence>
<dbReference type="OrthoDB" id="6158144at2759"/>
<proteinExistence type="predicted"/>